<name>A0ABS6UIM3_9PSEU</name>
<dbReference type="EMBL" id="JADQDF010000001">
    <property type="protein sequence ID" value="MBW0131758.1"/>
    <property type="molecule type" value="Genomic_DNA"/>
</dbReference>
<dbReference type="Proteomes" id="UP000694300">
    <property type="component" value="Unassembled WGS sequence"/>
</dbReference>
<sequence>MAYSVRHRQVREIGRGRAWRVWGPAWLGMLALAFANGTARAVGYQPVVGETAARQIATASLIALLGGYVWLLHRRAPLPDRATAFAVGGAWALLTLGFEFGFGHYVQHMPWEALLADYDVTRGRVWVLVPVATLVMPALVRALQTRRDR</sequence>
<keyword evidence="1" id="KW-0812">Transmembrane</keyword>
<feature type="transmembrane region" description="Helical" evidence="1">
    <location>
        <begin position="125"/>
        <end position="143"/>
    </location>
</feature>
<evidence type="ECO:0000256" key="1">
    <source>
        <dbReference type="SAM" id="Phobius"/>
    </source>
</evidence>
<keyword evidence="1" id="KW-1133">Transmembrane helix</keyword>
<gene>
    <name evidence="2" type="ORF">I4I82_29385</name>
</gene>
<feature type="transmembrane region" description="Helical" evidence="1">
    <location>
        <begin position="84"/>
        <end position="105"/>
    </location>
</feature>
<comment type="caution">
    <text evidence="2">The sequence shown here is derived from an EMBL/GenBank/DDBJ whole genome shotgun (WGS) entry which is preliminary data.</text>
</comment>
<evidence type="ECO:0000313" key="3">
    <source>
        <dbReference type="Proteomes" id="UP000694300"/>
    </source>
</evidence>
<organism evidence="2 3">
    <name type="scientific">Pseudonocardia oceani</name>
    <dbReference type="NCBI Taxonomy" id="2792013"/>
    <lineage>
        <taxon>Bacteria</taxon>
        <taxon>Bacillati</taxon>
        <taxon>Actinomycetota</taxon>
        <taxon>Actinomycetes</taxon>
        <taxon>Pseudonocardiales</taxon>
        <taxon>Pseudonocardiaceae</taxon>
        <taxon>Pseudonocardia</taxon>
    </lineage>
</organism>
<keyword evidence="3" id="KW-1185">Reference proteome</keyword>
<protein>
    <submittedName>
        <fullName evidence="2">Uncharacterized protein</fullName>
    </submittedName>
</protein>
<feature type="transmembrane region" description="Helical" evidence="1">
    <location>
        <begin position="21"/>
        <end position="39"/>
    </location>
</feature>
<dbReference type="RefSeq" id="WP_218594645.1">
    <property type="nucleotide sequence ID" value="NZ_JADQDE010000557.1"/>
</dbReference>
<reference evidence="2 3" key="1">
    <citation type="submission" date="2020-11" db="EMBL/GenBank/DDBJ databases">
        <title>Pseudonocardia abyssalis sp. nov. and Pseudonocardia oceani sp. nov., description and phylogenomic analysis of two novel actinomycetes isolated from the deep Southern Ocean.</title>
        <authorList>
            <person name="Parra J."/>
        </authorList>
    </citation>
    <scope>NUCLEOTIDE SEQUENCE [LARGE SCALE GENOMIC DNA]</scope>
    <source>
        <strain evidence="3">KRD185</strain>
    </source>
</reference>
<proteinExistence type="predicted"/>
<keyword evidence="1" id="KW-0472">Membrane</keyword>
<accession>A0ABS6UIM3</accession>
<feature type="transmembrane region" description="Helical" evidence="1">
    <location>
        <begin position="51"/>
        <end position="72"/>
    </location>
</feature>
<evidence type="ECO:0000313" key="2">
    <source>
        <dbReference type="EMBL" id="MBW0131758.1"/>
    </source>
</evidence>